<dbReference type="InterPro" id="IPR021109">
    <property type="entry name" value="Peptidase_aspartic_dom_sf"/>
</dbReference>
<organism evidence="4 5">
    <name type="scientific">Parastrongyloides trichosuri</name>
    <name type="common">Possum-specific nematode worm</name>
    <dbReference type="NCBI Taxonomy" id="131310"/>
    <lineage>
        <taxon>Eukaryota</taxon>
        <taxon>Metazoa</taxon>
        <taxon>Ecdysozoa</taxon>
        <taxon>Nematoda</taxon>
        <taxon>Chromadorea</taxon>
        <taxon>Rhabditida</taxon>
        <taxon>Tylenchina</taxon>
        <taxon>Panagrolaimomorpha</taxon>
        <taxon>Strongyloidoidea</taxon>
        <taxon>Strongyloididae</taxon>
        <taxon>Parastrongyloides</taxon>
    </lineage>
</organism>
<feature type="region of interest" description="Disordered" evidence="2">
    <location>
        <begin position="244"/>
        <end position="294"/>
    </location>
</feature>
<dbReference type="Gene3D" id="4.10.60.10">
    <property type="entry name" value="Zinc finger, CCHC-type"/>
    <property type="match status" value="1"/>
</dbReference>
<protein>
    <submittedName>
        <fullName evidence="5">CCHC-type domain-containing protein</fullName>
    </submittedName>
</protein>
<evidence type="ECO:0000313" key="5">
    <source>
        <dbReference type="WBParaSite" id="PTRK_0000553700.1"/>
    </source>
</evidence>
<accession>A0A0N4ZD94</accession>
<dbReference type="PANTHER" id="PTHR16148">
    <property type="entry name" value="NF-KAPPA-B-REPRESSING FACTOR-RELATED"/>
    <property type="match status" value="1"/>
</dbReference>
<feature type="compositionally biased region" description="Low complexity" evidence="2">
    <location>
        <begin position="247"/>
        <end position="294"/>
    </location>
</feature>
<keyword evidence="1" id="KW-0479">Metal-binding</keyword>
<proteinExistence type="predicted"/>
<dbReference type="SMART" id="SM00343">
    <property type="entry name" value="ZnF_C2HC"/>
    <property type="match status" value="2"/>
</dbReference>
<dbReference type="WBParaSite" id="PTRK_0000553700.1">
    <property type="protein sequence ID" value="PTRK_0000553700.1"/>
    <property type="gene ID" value="PTRK_0000553700"/>
</dbReference>
<keyword evidence="1" id="KW-0863">Zinc-finger</keyword>
<dbReference type="GO" id="GO:0008270">
    <property type="term" value="F:zinc ion binding"/>
    <property type="evidence" value="ECO:0007669"/>
    <property type="project" value="UniProtKB-KW"/>
</dbReference>
<dbReference type="GO" id="GO:0003676">
    <property type="term" value="F:nucleic acid binding"/>
    <property type="evidence" value="ECO:0007669"/>
    <property type="project" value="InterPro"/>
</dbReference>
<dbReference type="PANTHER" id="PTHR16148:SF14">
    <property type="entry name" value="MYND-TYPE DOMAIN-CONTAINING PROTEIN"/>
    <property type="match status" value="1"/>
</dbReference>
<dbReference type="AlphaFoldDB" id="A0A0N4ZD94"/>
<evidence type="ECO:0000259" key="3">
    <source>
        <dbReference type="PROSITE" id="PS50158"/>
    </source>
</evidence>
<dbReference type="SUPFAM" id="SSF57756">
    <property type="entry name" value="Retrovirus zinc finger-like domains"/>
    <property type="match status" value="1"/>
</dbReference>
<reference evidence="5" key="1">
    <citation type="submission" date="2017-02" db="UniProtKB">
        <authorList>
            <consortium name="WormBaseParasite"/>
        </authorList>
    </citation>
    <scope>IDENTIFICATION</scope>
</reference>
<name>A0A0N4ZD94_PARTI</name>
<dbReference type="Gene3D" id="2.40.70.10">
    <property type="entry name" value="Acid Proteases"/>
    <property type="match status" value="1"/>
</dbReference>
<dbReference type="GO" id="GO:0019899">
    <property type="term" value="F:enzyme binding"/>
    <property type="evidence" value="ECO:0007669"/>
    <property type="project" value="UniProtKB-ARBA"/>
</dbReference>
<sequence>MQAMEKLKNSAGKGGGIVSLHQYLPKDSKEITPLAAKTFWNRNIGAIRSCFPTAKEREANRAELKMLTRSLMEQPLGNPMLACFDKWNGEFPNCQFGLLLETVMADFDREQCSMIDPESLKTTKQLPGESIAKFNARFNDVLAVAFPDYDRRKTDRISEGEAPLTKDELNLRNQLFNIYYANLLEPIQARIPDYNPQDKCLRVAMEKAFSIEITLKGLIQAKKDNEEAMARKGGMGVLGVYNVTASNNNNNNHSHNNNNHNNYNNYNDNNNNNGNNYQNHRNNNNNPRYPNYNKNQNNAECHNCGMRGHFIKDCRKAKITCHKCKRIGHMEKYCRSNIPQNRNGQQRRGFVKNNAYAITLVAIIACFMNLITIMEAQEVIQQPYFVTDIFKVTNKRAGCDKHKFVPMIGLGNKFITPRGNENIRFETTVDTIGGCDCEDTEQGFRNGHTGDCFIPMETYPSKEGSRIIWELPFLAMELKKGEEYKTSLAWATYAEYVTEQTKTYKLQGNIRTEPIRRFKNYEQGDAAEVAAKERQIIQDLRIKYEKRMKDLYNKREISTFEKIIDPQFVEPEIEEITTTRKPQATETPRTTVFMKIWSPKIISQSPTVNLQNYGQGIKESISSESSDTEDMLDKTLVPKMKELSFRELTPINTPDLTFRTPKQFEDYSDKSSIKSDNTEMSYGKHPRFNGILRKEMKDQKGTDTTGIEDTEVESLKYGEWPEYNKLRTKGSLADLSVNSRKTVDTEENTEALKKNLQNIMSMVQNIENHGINEIKSEMEKAVNNTNGLSAVGVLGAVFSVLLGLYFRKSIAQAVVTGVFSKIGKIPQLHTSITTTKTINNTKYIPVDVEPRAKINRLSLVEDADEDMKMKDKRRKGGVFALAVSKEENEDGYPLVLLEIAYKFMEVFIDDGSDISLMSEERWIQLGSPKLTIECLKIKNTNDAVTSMGRVNLWVGIPKKQRIEEEFHVVKGLNLPVLIGRTYLKNFGSFGHDYVQNTIRLGRSTLKIRYANKTKKLILRTAIAQTIAPGETQDFY</sequence>
<dbReference type="PROSITE" id="PS50158">
    <property type="entry name" value="ZF_CCHC"/>
    <property type="match status" value="1"/>
</dbReference>
<dbReference type="SUPFAM" id="SSF50630">
    <property type="entry name" value="Acid proteases"/>
    <property type="match status" value="1"/>
</dbReference>
<keyword evidence="4" id="KW-1185">Reference proteome</keyword>
<feature type="domain" description="CCHC-type" evidence="3">
    <location>
        <begin position="301"/>
        <end position="316"/>
    </location>
</feature>
<evidence type="ECO:0000256" key="2">
    <source>
        <dbReference type="SAM" id="MobiDB-lite"/>
    </source>
</evidence>
<dbReference type="InterPro" id="IPR001878">
    <property type="entry name" value="Znf_CCHC"/>
</dbReference>
<dbReference type="CDD" id="cd00303">
    <property type="entry name" value="retropepsin_like"/>
    <property type="match status" value="1"/>
</dbReference>
<dbReference type="Proteomes" id="UP000038045">
    <property type="component" value="Unplaced"/>
</dbReference>
<dbReference type="STRING" id="131310.A0A0N4ZD94"/>
<evidence type="ECO:0000313" key="4">
    <source>
        <dbReference type="Proteomes" id="UP000038045"/>
    </source>
</evidence>
<evidence type="ECO:0000256" key="1">
    <source>
        <dbReference type="PROSITE-ProRule" id="PRU00047"/>
    </source>
</evidence>
<keyword evidence="1" id="KW-0862">Zinc</keyword>
<dbReference type="InterPro" id="IPR036875">
    <property type="entry name" value="Znf_CCHC_sf"/>
</dbReference>